<dbReference type="Pfam" id="PF12680">
    <property type="entry name" value="SnoaL_2"/>
    <property type="match status" value="1"/>
</dbReference>
<accession>S8ATV7</accession>
<protein>
    <recommendedName>
        <fullName evidence="1">SnoaL-like domain-containing protein</fullName>
    </recommendedName>
</protein>
<reference evidence="3" key="2">
    <citation type="submission" date="2013-04" db="EMBL/GenBank/DDBJ databases">
        <title>Genomic mechanisms accounting for the adaptation to parasitism in nematode-trapping fungi.</title>
        <authorList>
            <person name="Ahren D.G."/>
        </authorList>
    </citation>
    <scope>NUCLEOTIDE SEQUENCE [LARGE SCALE GENOMIC DNA]</scope>
    <source>
        <strain evidence="3">CBS 200.50</strain>
    </source>
</reference>
<reference evidence="2 3" key="1">
    <citation type="journal article" date="2013" name="PLoS Genet.">
        <title>Genomic mechanisms accounting for the adaptation to parasitism in nematode-trapping fungi.</title>
        <authorList>
            <person name="Meerupati T."/>
            <person name="Andersson K.M."/>
            <person name="Friman E."/>
            <person name="Kumar D."/>
            <person name="Tunlid A."/>
            <person name="Ahren D."/>
        </authorList>
    </citation>
    <scope>NUCLEOTIDE SEQUENCE [LARGE SCALE GENOMIC DNA]</scope>
    <source>
        <strain evidence="2 3">CBS 200.50</strain>
    </source>
</reference>
<evidence type="ECO:0000313" key="3">
    <source>
        <dbReference type="Proteomes" id="UP000015100"/>
    </source>
</evidence>
<dbReference type="OMA" id="ARLRWGY"/>
<evidence type="ECO:0000313" key="2">
    <source>
        <dbReference type="EMBL" id="EPS44396.1"/>
    </source>
</evidence>
<sequence length="126" mass="13877">MASVEQVTSLTKDNLHIIFGSHSHEERMKNLQRLWHPDAIFIDPAATVNTHQATSDSVAKLLNPGWEFQELGPVDVISPPGSDLSVARLRWGYGKAGEAPEVTGLDVVTVKDGKIERLYTFLDAKP</sequence>
<proteinExistence type="predicted"/>
<evidence type="ECO:0000259" key="1">
    <source>
        <dbReference type="Pfam" id="PF12680"/>
    </source>
</evidence>
<dbReference type="HOGENOM" id="CLU_125060_2_1_1"/>
<dbReference type="AlphaFoldDB" id="S8ATV7"/>
<dbReference type="Proteomes" id="UP000015100">
    <property type="component" value="Unassembled WGS sequence"/>
</dbReference>
<comment type="caution">
    <text evidence="2">The sequence shown here is derived from an EMBL/GenBank/DDBJ whole genome shotgun (WGS) entry which is preliminary data.</text>
</comment>
<dbReference type="EMBL" id="AQGS01000047">
    <property type="protein sequence ID" value="EPS44396.1"/>
    <property type="molecule type" value="Genomic_DNA"/>
</dbReference>
<organism evidence="2 3">
    <name type="scientific">Dactylellina haptotyla (strain CBS 200.50)</name>
    <name type="common">Nematode-trapping fungus</name>
    <name type="synonym">Monacrosporium haptotylum</name>
    <dbReference type="NCBI Taxonomy" id="1284197"/>
    <lineage>
        <taxon>Eukaryota</taxon>
        <taxon>Fungi</taxon>
        <taxon>Dikarya</taxon>
        <taxon>Ascomycota</taxon>
        <taxon>Pezizomycotina</taxon>
        <taxon>Orbiliomycetes</taxon>
        <taxon>Orbiliales</taxon>
        <taxon>Orbiliaceae</taxon>
        <taxon>Dactylellina</taxon>
    </lineage>
</organism>
<dbReference type="OrthoDB" id="5317712at2759"/>
<keyword evidence="3" id="KW-1185">Reference proteome</keyword>
<gene>
    <name evidence="2" type="ORF">H072_1588</name>
</gene>
<dbReference type="InterPro" id="IPR037401">
    <property type="entry name" value="SnoaL-like"/>
</dbReference>
<dbReference type="Gene3D" id="3.10.450.50">
    <property type="match status" value="1"/>
</dbReference>
<feature type="domain" description="SnoaL-like" evidence="1">
    <location>
        <begin position="26"/>
        <end position="117"/>
    </location>
</feature>
<dbReference type="SUPFAM" id="SSF54427">
    <property type="entry name" value="NTF2-like"/>
    <property type="match status" value="1"/>
</dbReference>
<dbReference type="eggNOG" id="ENOG502SZFJ">
    <property type="taxonomic scope" value="Eukaryota"/>
</dbReference>
<name>S8ATV7_DACHA</name>
<dbReference type="InterPro" id="IPR032710">
    <property type="entry name" value="NTF2-like_dom_sf"/>
</dbReference>